<dbReference type="Proteomes" id="UP000029393">
    <property type="component" value="Unassembled WGS sequence"/>
</dbReference>
<dbReference type="AlphaFoldDB" id="A0A091B3P5"/>
<accession>A0A091B3P5</accession>
<reference evidence="2 3" key="1">
    <citation type="submission" date="2013-09" db="EMBL/GenBank/DDBJ databases">
        <title>Genome sequencing of Arenimonas metalli.</title>
        <authorList>
            <person name="Chen F."/>
            <person name="Wang G."/>
        </authorList>
    </citation>
    <scope>NUCLEOTIDE SEQUENCE [LARGE SCALE GENOMIC DNA]</scope>
    <source>
        <strain evidence="2 3">CF5-1</strain>
    </source>
</reference>
<evidence type="ECO:0000313" key="2">
    <source>
        <dbReference type="EMBL" id="KFN47228.1"/>
    </source>
</evidence>
<dbReference type="EMBL" id="AVCK01000011">
    <property type="protein sequence ID" value="KFN47228.1"/>
    <property type="molecule type" value="Genomic_DNA"/>
</dbReference>
<dbReference type="OrthoDB" id="6051102at2"/>
<protein>
    <recommendedName>
        <fullName evidence="4">Type II secretion system protein GspC N-terminal domain-containing protein</fullName>
    </recommendedName>
</protein>
<feature type="region of interest" description="Disordered" evidence="1">
    <location>
        <begin position="176"/>
        <end position="259"/>
    </location>
</feature>
<dbReference type="RefSeq" id="WP_052575084.1">
    <property type="nucleotide sequence ID" value="NZ_AVCK01000011.1"/>
</dbReference>
<feature type="compositionally biased region" description="Pro residues" evidence="1">
    <location>
        <begin position="177"/>
        <end position="189"/>
    </location>
</feature>
<dbReference type="PATRIC" id="fig|1384056.3.peg.635"/>
<organism evidence="2 3">
    <name type="scientific">Arenimonas metalli CF5-1</name>
    <dbReference type="NCBI Taxonomy" id="1384056"/>
    <lineage>
        <taxon>Bacteria</taxon>
        <taxon>Pseudomonadati</taxon>
        <taxon>Pseudomonadota</taxon>
        <taxon>Gammaproteobacteria</taxon>
        <taxon>Lysobacterales</taxon>
        <taxon>Lysobacteraceae</taxon>
        <taxon>Arenimonas</taxon>
    </lineage>
</organism>
<dbReference type="eggNOG" id="ENOG5031A2G">
    <property type="taxonomic scope" value="Bacteria"/>
</dbReference>
<evidence type="ECO:0008006" key="4">
    <source>
        <dbReference type="Google" id="ProtNLM"/>
    </source>
</evidence>
<name>A0A091B3P5_9GAMM</name>
<dbReference type="STRING" id="1384056.N787_08890"/>
<feature type="compositionally biased region" description="Basic and acidic residues" evidence="1">
    <location>
        <begin position="229"/>
        <end position="238"/>
    </location>
</feature>
<keyword evidence="3" id="KW-1185">Reference proteome</keyword>
<evidence type="ECO:0000256" key="1">
    <source>
        <dbReference type="SAM" id="MobiDB-lite"/>
    </source>
</evidence>
<evidence type="ECO:0000313" key="3">
    <source>
        <dbReference type="Proteomes" id="UP000029393"/>
    </source>
</evidence>
<sequence>MIARLRPAGAVLAAVAAWAVGLLLLAVAGLGGRVGLHPGNAALAPPVPQVRLEAVGSRLGPAPDYLEVGNRPLLNPERRPPAIETGEGAGEAPLDAELTSILIAGDVKLAILQSRENNASRRVRLGELVEGTSWRLVEIEPRRAVFEGPEGRREMALRVFSGVGGEPVTQVAAPVVPGRPPVATPPPASGAPAPVAAAPGGAAAAAPGPAPVAEPAQTAPVTPEQQVEAIRRRIEARRAQRAAEAAAEQAAQDGTKQVE</sequence>
<comment type="caution">
    <text evidence="2">The sequence shown here is derived from an EMBL/GenBank/DDBJ whole genome shotgun (WGS) entry which is preliminary data.</text>
</comment>
<gene>
    <name evidence="2" type="ORF">N787_08890</name>
</gene>
<proteinExistence type="predicted"/>
<feature type="compositionally biased region" description="Low complexity" evidence="1">
    <location>
        <begin position="242"/>
        <end position="252"/>
    </location>
</feature>
<feature type="compositionally biased region" description="Low complexity" evidence="1">
    <location>
        <begin position="190"/>
        <end position="216"/>
    </location>
</feature>